<keyword evidence="3" id="KW-0507">mRNA processing</keyword>
<evidence type="ECO:0000313" key="10">
    <source>
        <dbReference type="EMBL" id="CUV05244.1"/>
    </source>
</evidence>
<evidence type="ECO:0000313" key="11">
    <source>
        <dbReference type="EMBL" id="PPS93803.1"/>
    </source>
</evidence>
<feature type="signal peptide" evidence="9">
    <location>
        <begin position="1"/>
        <end position="27"/>
    </location>
</feature>
<dbReference type="VEuPathDB" id="CryptoDB:GY17_00002535"/>
<dbReference type="SUPFAM" id="SSF50978">
    <property type="entry name" value="WD40 repeat-like"/>
    <property type="match status" value="1"/>
</dbReference>
<reference evidence="11 12" key="3">
    <citation type="submission" date="2017-10" db="EMBL/GenBank/DDBJ databases">
        <title>Consistent, comparative and evidence-based genome annotation and re-annotation for the closely-related species, Cryptosporidium parvum, C. hominis and C. tyzzeri.</title>
        <authorList>
            <person name="Baptista R.P."/>
            <person name="Li Y."/>
            <person name="Sateriale A."/>
            <person name="Striepen B."/>
            <person name="Kissinger J.C."/>
        </authorList>
    </citation>
    <scope>NUCLEOTIDE SEQUENCE [LARGE SCALE GENOMIC DNA]</scope>
    <source>
        <strain evidence="11">30976</strain>
    </source>
</reference>
<keyword evidence="4" id="KW-0677">Repeat</keyword>
<dbReference type="Proteomes" id="UP000199752">
    <property type="component" value="Chromosome 3"/>
</dbReference>
<dbReference type="PROSITE" id="PS50082">
    <property type="entry name" value="WD_REPEATS_2"/>
    <property type="match status" value="1"/>
</dbReference>
<accession>A0A0S4TFJ3</accession>
<dbReference type="PROSITE" id="PS00678">
    <property type="entry name" value="WD_REPEATS_1"/>
    <property type="match status" value="1"/>
</dbReference>
<sequence length="595" mass="68175">MDRVNFSNVNVLKLILQFLLESGLLESYSTLSYESGVSLNWIESVDKIRTIISKGHWNELIEVLKYIKIPANLQIILFEHIALELLELKEPFVAQYLIENNESLFLHNQFDEKYNTLLEIIEKSKNIISNVKNNSAELNYSSILTFVKNSYLEGESKEKSRERLSRLITENFIEVRKSLLLEVIGDSLKYKNTLKLDNEEACENLGFEHNENNFIRGQKQFQFNETKEFKLFKSSSTIINTEQFGDLCCITFTPSGEHIFATSKGYIIIGNANLYGFINKNVNSKNIYSHCEEEVKILGLSTTCIKNQISFGNKFENDRNSDRIIIASTSEKADIKVWDYSNSNFIFCVNAYENYITDLVFNKDATCILSSSIEGIIKIHGLKSVRTIKYFPKKSEFFVNKVSFNNSETMVISALSNGSINIWDIKSCSCIATYDICSSQILELKLVNNFDLLFSIQKDRKLKKNIQTFDSFFIRSKSGMYLVDISNGETTSLPIGENIIKNLLFSTFNSKMSIIICLLKNSKIAIYDIINQNIKYEEINIENLCENEQILMDQISGNIVITAKNKLIKLYYNNQVSNQVDTDSKISLISTNSKL</sequence>
<evidence type="ECO:0000256" key="7">
    <source>
        <dbReference type="ARBA" id="ARBA00026184"/>
    </source>
</evidence>
<dbReference type="SMART" id="SM00320">
    <property type="entry name" value="WD40"/>
    <property type="match status" value="2"/>
</dbReference>
<evidence type="ECO:0000256" key="1">
    <source>
        <dbReference type="ARBA" id="ARBA00004324"/>
    </source>
</evidence>
<proteinExistence type="inferred from homology"/>
<dbReference type="InterPro" id="IPR019775">
    <property type="entry name" value="WD40_repeat_CS"/>
</dbReference>
<keyword evidence="12" id="KW-1185">Reference proteome</keyword>
<dbReference type="VEuPathDB" id="CryptoDB:CHUDEA3_3070"/>
<feature type="chain" id="PRO_5006627644" description="WD40 repeat-containing protein SMU1" evidence="9">
    <location>
        <begin position="28"/>
        <end position="595"/>
    </location>
</feature>
<dbReference type="AlphaFoldDB" id="A0A0S4TFJ3"/>
<reference evidence="11 12" key="1">
    <citation type="submission" date="2014-11" db="EMBL/GenBank/DDBJ databases">
        <title>Comparative genomic analysis of Cryptosporidium hominis reveals occurrence of genetic recombination in virulent subtypes.</title>
        <authorList>
            <person name="Guo Y."/>
            <person name="Tang K."/>
            <person name="Frace M."/>
            <person name="Li N."/>
            <person name="Roellig D.M."/>
            <person name="Sammons S."/>
            <person name="Knipe K."/>
            <person name="Rowe L."/>
            <person name="Feng Y."/>
            <person name="Xiao L."/>
        </authorList>
    </citation>
    <scope>NUCLEOTIDE SEQUENCE [LARGE SCALE GENOMIC DNA]</scope>
    <source>
        <strain evidence="11">30976</strain>
    </source>
</reference>
<dbReference type="EMBL" id="JTAI01000031">
    <property type="protein sequence ID" value="PPS93803.1"/>
    <property type="molecule type" value="Genomic_DNA"/>
</dbReference>
<dbReference type="EMBL" id="LN877949">
    <property type="protein sequence ID" value="CUV05244.1"/>
    <property type="molecule type" value="Genomic_DNA"/>
</dbReference>
<dbReference type="Pfam" id="PF00400">
    <property type="entry name" value="WD40"/>
    <property type="match status" value="1"/>
</dbReference>
<dbReference type="Gene3D" id="2.130.10.10">
    <property type="entry name" value="YVTN repeat-like/Quinoprotein amine dehydrogenase"/>
    <property type="match status" value="1"/>
</dbReference>
<evidence type="ECO:0000256" key="8">
    <source>
        <dbReference type="PROSITE-ProRule" id="PRU00221"/>
    </source>
</evidence>
<dbReference type="SMART" id="SM00667">
    <property type="entry name" value="LisH"/>
    <property type="match status" value="1"/>
</dbReference>
<keyword evidence="9" id="KW-0732">Signal</keyword>
<gene>
    <name evidence="10" type="ORF">CHUDEA3_3070</name>
    <name evidence="11" type="ORF">GY17_00002535</name>
</gene>
<organism evidence="10">
    <name type="scientific">Cryptosporidium hominis</name>
    <dbReference type="NCBI Taxonomy" id="237895"/>
    <lineage>
        <taxon>Eukaryota</taxon>
        <taxon>Sar</taxon>
        <taxon>Alveolata</taxon>
        <taxon>Apicomplexa</taxon>
        <taxon>Conoidasida</taxon>
        <taxon>Coccidia</taxon>
        <taxon>Eucoccidiorida</taxon>
        <taxon>Eimeriorina</taxon>
        <taxon>Cryptosporidiidae</taxon>
        <taxon>Cryptosporidium</taxon>
    </lineage>
</organism>
<reference evidence="10" key="2">
    <citation type="submission" date="2015-08" db="EMBL/GenBank/DDBJ databases">
        <authorList>
            <person name="Babu N.S."/>
            <person name="Beckwith C.J."/>
            <person name="Beseler K.G."/>
            <person name="Brison A."/>
            <person name="Carone J.V."/>
            <person name="Caskin T.P."/>
            <person name="Diamond M."/>
            <person name="Durham M.E."/>
            <person name="Foxe J.M."/>
            <person name="Go M."/>
            <person name="Henderson B.A."/>
            <person name="Jones I.B."/>
            <person name="McGettigan J.A."/>
            <person name="Micheletti S.J."/>
            <person name="Nasrallah M.E."/>
            <person name="Ortiz D."/>
            <person name="Piller C.R."/>
            <person name="Privatt S.R."/>
            <person name="Schneider S.L."/>
            <person name="Sharp S."/>
            <person name="Smith T.C."/>
            <person name="Stanton J.D."/>
            <person name="Ullery H.E."/>
            <person name="Wilson R.J."/>
            <person name="Serrano M.G."/>
            <person name="Buck G."/>
            <person name="Lee V."/>
            <person name="Wang Y."/>
            <person name="Carvalho R."/>
            <person name="Voegtly L."/>
            <person name="Shi R."/>
            <person name="Duckworth R."/>
            <person name="Johnson A."/>
            <person name="Loviza R."/>
            <person name="Walstead R."/>
            <person name="Shah Z."/>
            <person name="Kiflezghi M."/>
            <person name="Wade K."/>
            <person name="Ball S.L."/>
            <person name="Bradley K.W."/>
            <person name="Asai D.J."/>
            <person name="Bowman C.A."/>
            <person name="Russell D.A."/>
            <person name="Pope W.H."/>
            <person name="Jacobs-Sera D."/>
            <person name="Hendrix R.W."/>
            <person name="Hatfull G.F."/>
        </authorList>
    </citation>
    <scope>NUCLEOTIDE SEQUENCE [LARGE SCALE GENOMIC DNA]</scope>
</reference>
<dbReference type="Proteomes" id="UP001429100">
    <property type="component" value="Unassembled WGS sequence"/>
</dbReference>
<dbReference type="VEuPathDB" id="CryptoDB:ChTU502y2012_401g0140"/>
<keyword evidence="2 8" id="KW-0853">WD repeat</keyword>
<evidence type="ECO:0000313" key="12">
    <source>
        <dbReference type="Proteomes" id="UP001429100"/>
    </source>
</evidence>
<protein>
    <recommendedName>
        <fullName evidence="7">WD40 repeat-containing protein SMU1</fullName>
    </recommendedName>
</protein>
<dbReference type="InterPro" id="IPR045184">
    <property type="entry name" value="SMU1"/>
</dbReference>
<evidence type="ECO:0000256" key="5">
    <source>
        <dbReference type="ARBA" id="ARBA00023187"/>
    </source>
</evidence>
<dbReference type="GO" id="GO:0000398">
    <property type="term" value="P:mRNA splicing, via spliceosome"/>
    <property type="evidence" value="ECO:0007669"/>
    <property type="project" value="InterPro"/>
</dbReference>
<feature type="repeat" description="WD" evidence="8">
    <location>
        <begin position="399"/>
        <end position="433"/>
    </location>
</feature>
<dbReference type="PANTHER" id="PTHR22848">
    <property type="entry name" value="WD40 REPEAT PROTEIN"/>
    <property type="match status" value="1"/>
</dbReference>
<dbReference type="PROSITE" id="PS50896">
    <property type="entry name" value="LISH"/>
    <property type="match status" value="1"/>
</dbReference>
<dbReference type="GO" id="GO:0016607">
    <property type="term" value="C:nuclear speck"/>
    <property type="evidence" value="ECO:0007669"/>
    <property type="project" value="UniProtKB-SubCell"/>
</dbReference>
<dbReference type="InterPro" id="IPR036322">
    <property type="entry name" value="WD40_repeat_dom_sf"/>
</dbReference>
<keyword evidence="5" id="KW-0508">mRNA splicing</keyword>
<evidence type="ECO:0000256" key="6">
    <source>
        <dbReference type="ARBA" id="ARBA00025801"/>
    </source>
</evidence>
<comment type="similarity">
    <text evidence="6">Belongs to the WD repeat SMU1 family.</text>
</comment>
<evidence type="ECO:0000256" key="3">
    <source>
        <dbReference type="ARBA" id="ARBA00022664"/>
    </source>
</evidence>
<dbReference type="VEuPathDB" id="CryptoDB:Chro.30348"/>
<evidence type="ECO:0000256" key="4">
    <source>
        <dbReference type="ARBA" id="ARBA00022737"/>
    </source>
</evidence>
<evidence type="ECO:0000256" key="2">
    <source>
        <dbReference type="ARBA" id="ARBA00022574"/>
    </source>
</evidence>
<dbReference type="InterPro" id="IPR006594">
    <property type="entry name" value="LisH"/>
</dbReference>
<dbReference type="VEuPathDB" id="CryptoDB:Chro.30349"/>
<dbReference type="InterPro" id="IPR001680">
    <property type="entry name" value="WD40_rpt"/>
</dbReference>
<comment type="subcellular location">
    <subcellularLocation>
        <location evidence="1">Nucleus speckle</location>
    </subcellularLocation>
</comment>
<evidence type="ECO:0000256" key="9">
    <source>
        <dbReference type="SAM" id="SignalP"/>
    </source>
</evidence>
<name>A0A0S4TFJ3_CRYHO</name>
<dbReference type="InterPro" id="IPR015943">
    <property type="entry name" value="WD40/YVTN_repeat-like_dom_sf"/>
</dbReference>